<dbReference type="SUPFAM" id="SSF81383">
    <property type="entry name" value="F-box domain"/>
    <property type="match status" value="1"/>
</dbReference>
<protein>
    <recommendedName>
        <fullName evidence="1">F-box associated beta-propeller type 1 domain-containing protein</fullName>
    </recommendedName>
</protein>
<dbReference type="Proteomes" id="UP001408789">
    <property type="component" value="Unassembled WGS sequence"/>
</dbReference>
<name>A0AAP0DBP2_9ASTR</name>
<dbReference type="InterPro" id="IPR050796">
    <property type="entry name" value="SCF_F-box_component"/>
</dbReference>
<dbReference type="InterPro" id="IPR036047">
    <property type="entry name" value="F-box-like_dom_sf"/>
</dbReference>
<dbReference type="EMBL" id="JBCNJP010000010">
    <property type="protein sequence ID" value="KAK9072004.1"/>
    <property type="molecule type" value="Genomic_DNA"/>
</dbReference>
<feature type="domain" description="F-box associated beta-propeller type 1" evidence="1">
    <location>
        <begin position="89"/>
        <end position="279"/>
    </location>
</feature>
<dbReference type="PANTHER" id="PTHR31672">
    <property type="entry name" value="BNACNNG10540D PROTEIN"/>
    <property type="match status" value="1"/>
</dbReference>
<dbReference type="SUPFAM" id="SSF50965">
    <property type="entry name" value="Galactose oxidase, central domain"/>
    <property type="match status" value="1"/>
</dbReference>
<dbReference type="Pfam" id="PF07734">
    <property type="entry name" value="FBA_1"/>
    <property type="match status" value="1"/>
</dbReference>
<comment type="caution">
    <text evidence="2">The sequence shown here is derived from an EMBL/GenBank/DDBJ whole genome shotgun (WGS) entry which is preliminary data.</text>
</comment>
<evidence type="ECO:0000313" key="3">
    <source>
        <dbReference type="Proteomes" id="UP001408789"/>
    </source>
</evidence>
<reference evidence="2 3" key="1">
    <citation type="submission" date="2024-04" db="EMBL/GenBank/DDBJ databases">
        <title>The reference genome of an endangered Asteraceae, Deinandra increscens subsp. villosa, native to the Central Coast of California.</title>
        <authorList>
            <person name="Guilliams M."/>
            <person name="Hasenstab-Lehman K."/>
            <person name="Meyer R."/>
            <person name="Mcevoy S."/>
        </authorList>
    </citation>
    <scope>NUCLEOTIDE SEQUENCE [LARGE SCALE GENOMIC DNA]</scope>
    <source>
        <tissue evidence="2">Leaf</tissue>
    </source>
</reference>
<dbReference type="PANTHER" id="PTHR31672:SF13">
    <property type="entry name" value="F-BOX PROTEIN CPR30-LIKE"/>
    <property type="match status" value="1"/>
</dbReference>
<organism evidence="2 3">
    <name type="scientific">Deinandra increscens subsp. villosa</name>
    <dbReference type="NCBI Taxonomy" id="3103831"/>
    <lineage>
        <taxon>Eukaryota</taxon>
        <taxon>Viridiplantae</taxon>
        <taxon>Streptophyta</taxon>
        <taxon>Embryophyta</taxon>
        <taxon>Tracheophyta</taxon>
        <taxon>Spermatophyta</taxon>
        <taxon>Magnoliopsida</taxon>
        <taxon>eudicotyledons</taxon>
        <taxon>Gunneridae</taxon>
        <taxon>Pentapetalae</taxon>
        <taxon>asterids</taxon>
        <taxon>campanulids</taxon>
        <taxon>Asterales</taxon>
        <taxon>Asteraceae</taxon>
        <taxon>Asteroideae</taxon>
        <taxon>Heliantheae alliance</taxon>
        <taxon>Madieae</taxon>
        <taxon>Madiinae</taxon>
        <taxon>Deinandra</taxon>
    </lineage>
</organism>
<proteinExistence type="predicted"/>
<accession>A0AAP0DBP2</accession>
<gene>
    <name evidence="2" type="ORF">SSX86_008436</name>
</gene>
<dbReference type="NCBIfam" id="TIGR01640">
    <property type="entry name" value="F_box_assoc_1"/>
    <property type="match status" value="1"/>
</dbReference>
<dbReference type="InterPro" id="IPR017451">
    <property type="entry name" value="F-box-assoc_interact_dom"/>
</dbReference>
<evidence type="ECO:0000313" key="2">
    <source>
        <dbReference type="EMBL" id="KAK9072004.1"/>
    </source>
</evidence>
<dbReference type="AlphaFoldDB" id="A0AAP0DBP2"/>
<dbReference type="InterPro" id="IPR011043">
    <property type="entry name" value="Gal_Oxase/kelch_b-propeller"/>
</dbReference>
<evidence type="ECO:0000259" key="1">
    <source>
        <dbReference type="Pfam" id="PF07734"/>
    </source>
</evidence>
<sequence length="346" mass="39812">MVDLSVEIIIFEILTRASAKVVGCSKSVCKEWYALLSTQDFVRIHCSRSLNSSNQRILNVGELTCSVYPIDIRSCDYGPGTVVDFPFNDISIHSHLDGLLCVCLDSTFELLLWNPVTGAYKNLSTPDFYCFYENSLDAVGLYIDASQDYKVLHIKRRCGVYGAHVYSRRLDSWRNIPFITRPEYIRQSFYWSSGTLCGDTLYFTVSESYMDGVNVVICFDVNLEQFKEISFPPVPCNGIYKGELLNVKNELHMFVSTGYREMSIDLWKLEGEYWIKDFSCPGMITLDEWCSMSHFMTNGNWQLMTKQGKLYEIQVDTKPFECFYHPTCFRLKNGAMFLETIVSPNL</sequence>
<keyword evidence="3" id="KW-1185">Reference proteome</keyword>
<dbReference type="InterPro" id="IPR006527">
    <property type="entry name" value="F-box-assoc_dom_typ1"/>
</dbReference>